<keyword evidence="3" id="KW-1185">Reference proteome</keyword>
<evidence type="ECO:0008006" key="4">
    <source>
        <dbReference type="Google" id="ProtNLM"/>
    </source>
</evidence>
<protein>
    <recommendedName>
        <fullName evidence="4">DUF2970 domain-containing protein</fullName>
    </recommendedName>
</protein>
<evidence type="ECO:0000313" key="2">
    <source>
        <dbReference type="EMBL" id="MBD3585719.1"/>
    </source>
</evidence>
<keyword evidence="1" id="KW-0812">Transmembrane</keyword>
<sequence length="47" mass="5246">MLFKKEKDCADFSNRDIRRVFVSGLMIGVSVVFILNGLKAMIVLALS</sequence>
<gene>
    <name evidence="2" type="ORF">HHX48_08240</name>
</gene>
<dbReference type="Proteomes" id="UP000624419">
    <property type="component" value="Unassembled WGS sequence"/>
</dbReference>
<proteinExistence type="predicted"/>
<dbReference type="RefSeq" id="WP_191024031.1">
    <property type="nucleotide sequence ID" value="NZ_JABBXD010000003.1"/>
</dbReference>
<feature type="transmembrane region" description="Helical" evidence="1">
    <location>
        <begin position="20"/>
        <end position="46"/>
    </location>
</feature>
<organism evidence="2 3">
    <name type="scientific">Salinimonas profundi</name>
    <dbReference type="NCBI Taxonomy" id="2729140"/>
    <lineage>
        <taxon>Bacteria</taxon>
        <taxon>Pseudomonadati</taxon>
        <taxon>Pseudomonadota</taxon>
        <taxon>Gammaproteobacteria</taxon>
        <taxon>Alteromonadales</taxon>
        <taxon>Alteromonadaceae</taxon>
        <taxon>Alteromonas/Salinimonas group</taxon>
        <taxon>Salinimonas</taxon>
    </lineage>
</organism>
<evidence type="ECO:0000313" key="3">
    <source>
        <dbReference type="Proteomes" id="UP000624419"/>
    </source>
</evidence>
<name>A0ABR8LHK4_9ALTE</name>
<dbReference type="EMBL" id="JABBXD010000003">
    <property type="protein sequence ID" value="MBD3585719.1"/>
    <property type="molecule type" value="Genomic_DNA"/>
</dbReference>
<reference evidence="2 3" key="1">
    <citation type="submission" date="2020-04" db="EMBL/GenBank/DDBJ databases">
        <title>Salinimonas sp. HHU 13199.</title>
        <authorList>
            <person name="Cui X."/>
            <person name="Zhang D."/>
        </authorList>
    </citation>
    <scope>NUCLEOTIDE SEQUENCE [LARGE SCALE GENOMIC DNA]</scope>
    <source>
        <strain evidence="2 3">HHU 13199</strain>
    </source>
</reference>
<keyword evidence="1" id="KW-1133">Transmembrane helix</keyword>
<keyword evidence="1" id="KW-0472">Membrane</keyword>
<comment type="caution">
    <text evidence="2">The sequence shown here is derived from an EMBL/GenBank/DDBJ whole genome shotgun (WGS) entry which is preliminary data.</text>
</comment>
<evidence type="ECO:0000256" key="1">
    <source>
        <dbReference type="SAM" id="Phobius"/>
    </source>
</evidence>
<accession>A0ABR8LHK4</accession>